<organism evidence="1 2">
    <name type="scientific">Phocaeicola vulgatus</name>
    <name type="common">Bacteroides vulgatus</name>
    <dbReference type="NCBI Taxonomy" id="821"/>
    <lineage>
        <taxon>Bacteria</taxon>
        <taxon>Pseudomonadati</taxon>
        <taxon>Bacteroidota</taxon>
        <taxon>Bacteroidia</taxon>
        <taxon>Bacteroidales</taxon>
        <taxon>Bacteroidaceae</taxon>
        <taxon>Phocaeicola</taxon>
    </lineage>
</organism>
<accession>A0AAW4V5M1</accession>
<protein>
    <submittedName>
        <fullName evidence="1">DUF3810 family protein</fullName>
    </submittedName>
</protein>
<evidence type="ECO:0000313" key="1">
    <source>
        <dbReference type="EMBL" id="MCB7283738.1"/>
    </source>
</evidence>
<reference evidence="1" key="1">
    <citation type="submission" date="2021-10" db="EMBL/GenBank/DDBJ databases">
        <title>Collection of gut derived symbiotic bacterial strains cultured from healthy donors.</title>
        <authorList>
            <person name="Lin H."/>
            <person name="Littmann E."/>
            <person name="Kohout C."/>
            <person name="Pamer E.G."/>
        </authorList>
    </citation>
    <scope>NUCLEOTIDE SEQUENCE</scope>
    <source>
        <strain evidence="1">DFI.1.167</strain>
    </source>
</reference>
<dbReference type="RefSeq" id="WP_227195587.1">
    <property type="nucleotide sequence ID" value="NZ_JAJCOQ010000148.1"/>
</dbReference>
<sequence>KVGQVTFTIVGQVTLYFPKDYEYKRMYWHERYSTLLGEVQNKIYNLFLKGNNIPSGRKNYAEVIGILLSLEEK</sequence>
<gene>
    <name evidence="1" type="ORF">LI282_22300</name>
</gene>
<dbReference type="InterPro" id="IPR024294">
    <property type="entry name" value="DUF3810"/>
</dbReference>
<feature type="non-terminal residue" evidence="1">
    <location>
        <position position="1"/>
    </location>
</feature>
<dbReference type="AlphaFoldDB" id="A0AAW4V5M1"/>
<dbReference type="Pfam" id="PF12725">
    <property type="entry name" value="DUF3810"/>
    <property type="match status" value="1"/>
</dbReference>
<dbReference type="EMBL" id="JAJCQG010000148">
    <property type="protein sequence ID" value="MCB7283738.1"/>
    <property type="molecule type" value="Genomic_DNA"/>
</dbReference>
<evidence type="ECO:0000313" key="2">
    <source>
        <dbReference type="Proteomes" id="UP001199363"/>
    </source>
</evidence>
<name>A0AAW4V5M1_PHOVU</name>
<dbReference type="Proteomes" id="UP001199363">
    <property type="component" value="Unassembled WGS sequence"/>
</dbReference>
<proteinExistence type="predicted"/>
<comment type="caution">
    <text evidence="1">The sequence shown here is derived from an EMBL/GenBank/DDBJ whole genome shotgun (WGS) entry which is preliminary data.</text>
</comment>